<keyword evidence="5 11" id="KW-0808">Transferase</keyword>
<dbReference type="NCBIfam" id="TIGR03030">
    <property type="entry name" value="CelA"/>
    <property type="match status" value="1"/>
</dbReference>
<evidence type="ECO:0000256" key="8">
    <source>
        <dbReference type="ARBA" id="ARBA00022989"/>
    </source>
</evidence>
<feature type="transmembrane region" description="Helical" evidence="11">
    <location>
        <begin position="12"/>
        <end position="32"/>
    </location>
</feature>
<dbReference type="EC" id="2.4.1.12" evidence="11"/>
<keyword evidence="8 11" id="KW-1133">Transmembrane helix</keyword>
<feature type="transmembrane region" description="Helical" evidence="11">
    <location>
        <begin position="90"/>
        <end position="115"/>
    </location>
</feature>
<comment type="subcellular location">
    <subcellularLocation>
        <location evidence="1">Cell inner membrane</location>
        <topology evidence="1">Multi-pass membrane protein</topology>
    </subcellularLocation>
</comment>
<evidence type="ECO:0000256" key="2">
    <source>
        <dbReference type="ARBA" id="ARBA00022475"/>
    </source>
</evidence>
<protein>
    <recommendedName>
        <fullName evidence="11">Cellulose synthase catalytic subunit [UDP-forming]</fullName>
        <ecNumber evidence="11">2.4.1.12</ecNumber>
    </recommendedName>
</protein>
<keyword evidence="16" id="KW-1185">Reference proteome</keyword>
<feature type="transmembrane region" description="Helical" evidence="11">
    <location>
        <begin position="742"/>
        <end position="759"/>
    </location>
</feature>
<evidence type="ECO:0000256" key="5">
    <source>
        <dbReference type="ARBA" id="ARBA00022679"/>
    </source>
</evidence>
<dbReference type="Gene3D" id="2.40.10.220">
    <property type="entry name" value="predicted glycosyltransferase like domains"/>
    <property type="match status" value="1"/>
</dbReference>
<evidence type="ECO:0000259" key="13">
    <source>
        <dbReference type="Pfam" id="PF00535"/>
    </source>
</evidence>
<evidence type="ECO:0000256" key="6">
    <source>
        <dbReference type="ARBA" id="ARBA00022692"/>
    </source>
</evidence>
<keyword evidence="11" id="KW-0973">c-di-GMP</keyword>
<dbReference type="PRINTS" id="PR01439">
    <property type="entry name" value="CELLSNTHASEA"/>
</dbReference>
<keyword evidence="3 11" id="KW-0997">Cell inner membrane</keyword>
<feature type="domain" description="PilZ" evidence="14">
    <location>
        <begin position="559"/>
        <end position="654"/>
    </location>
</feature>
<evidence type="ECO:0000256" key="4">
    <source>
        <dbReference type="ARBA" id="ARBA00022676"/>
    </source>
</evidence>
<dbReference type="InterPro" id="IPR018513">
    <property type="entry name" value="Cell_synthase_bac"/>
</dbReference>
<keyword evidence="2 11" id="KW-1003">Cell membrane</keyword>
<evidence type="ECO:0000256" key="7">
    <source>
        <dbReference type="ARBA" id="ARBA00022916"/>
    </source>
</evidence>
<dbReference type="SUPFAM" id="SSF53448">
    <property type="entry name" value="Nucleotide-diphospho-sugar transferases"/>
    <property type="match status" value="1"/>
</dbReference>
<dbReference type="Pfam" id="PF00535">
    <property type="entry name" value="Glycos_transf_2"/>
    <property type="match status" value="1"/>
</dbReference>
<organism evidence="15 16">
    <name type="scientific">Roseomonas indoligenes</name>
    <dbReference type="NCBI Taxonomy" id="2820811"/>
    <lineage>
        <taxon>Bacteria</taxon>
        <taxon>Pseudomonadati</taxon>
        <taxon>Pseudomonadota</taxon>
        <taxon>Alphaproteobacteria</taxon>
        <taxon>Acetobacterales</taxon>
        <taxon>Roseomonadaceae</taxon>
        <taxon>Roseomonas</taxon>
    </lineage>
</organism>
<keyword evidence="4 11" id="KW-0328">Glycosyltransferase</keyword>
<dbReference type="PANTHER" id="PTHR43867:SF2">
    <property type="entry name" value="CELLULOSE SYNTHASE CATALYTIC SUBUNIT A [UDP-FORMING]"/>
    <property type="match status" value="1"/>
</dbReference>
<dbReference type="GO" id="GO:0035438">
    <property type="term" value="F:cyclic-di-GMP binding"/>
    <property type="evidence" value="ECO:0007669"/>
    <property type="project" value="InterPro"/>
</dbReference>
<feature type="transmembrane region" description="Helical" evidence="11">
    <location>
        <begin position="1523"/>
        <end position="1543"/>
    </location>
</feature>
<feature type="domain" description="Glycosyltransferase 2-like" evidence="13">
    <location>
        <begin position="140"/>
        <end position="309"/>
    </location>
</feature>
<evidence type="ECO:0000313" key="16">
    <source>
        <dbReference type="Proteomes" id="UP000677537"/>
    </source>
</evidence>
<comment type="function">
    <text evidence="11">Catalytic subunit of cellulose synthase. It polymerizes uridine 5'-diphosphate glucose to cellulose.</text>
</comment>
<evidence type="ECO:0000256" key="10">
    <source>
        <dbReference type="ARBA" id="ARBA00048682"/>
    </source>
</evidence>
<dbReference type="Pfam" id="PF07238">
    <property type="entry name" value="PilZ"/>
    <property type="match status" value="1"/>
</dbReference>
<dbReference type="EMBL" id="JAGIZA010000012">
    <property type="protein sequence ID" value="MBP0494734.1"/>
    <property type="molecule type" value="Genomic_DNA"/>
</dbReference>
<feature type="transmembrane region" description="Helical" evidence="11">
    <location>
        <begin position="38"/>
        <end position="56"/>
    </location>
</feature>
<feature type="compositionally biased region" description="Pro residues" evidence="12">
    <location>
        <begin position="802"/>
        <end position="826"/>
    </location>
</feature>
<proteinExistence type="predicted"/>
<feature type="transmembrane region" description="Helical" evidence="11">
    <location>
        <begin position="503"/>
        <end position="522"/>
    </location>
</feature>
<accession>A0A940MWK2</accession>
<comment type="cofactor">
    <cofactor evidence="11">
        <name>Mg(2+)</name>
        <dbReference type="ChEBI" id="CHEBI:18420"/>
    </cofactor>
</comment>
<dbReference type="InterPro" id="IPR009875">
    <property type="entry name" value="PilZ_domain"/>
</dbReference>
<dbReference type="InterPro" id="IPR003919">
    <property type="entry name" value="Cell_synth_A"/>
</dbReference>
<dbReference type="GO" id="GO:0006011">
    <property type="term" value="P:UDP-alpha-D-glucose metabolic process"/>
    <property type="evidence" value="ECO:0007669"/>
    <property type="project" value="InterPro"/>
</dbReference>
<keyword evidence="7 11" id="KW-0135">Cellulose biosynthesis</keyword>
<feature type="transmembrane region" description="Helical" evidence="11">
    <location>
        <begin position="534"/>
        <end position="553"/>
    </location>
</feature>
<dbReference type="RefSeq" id="WP_209375505.1">
    <property type="nucleotide sequence ID" value="NZ_JAGIZA010000012.1"/>
</dbReference>
<dbReference type="SUPFAM" id="SSF141371">
    <property type="entry name" value="PilZ domain-like"/>
    <property type="match status" value="1"/>
</dbReference>
<dbReference type="Gene3D" id="2.60.120.260">
    <property type="entry name" value="Galactose-binding domain-like"/>
    <property type="match status" value="2"/>
</dbReference>
<feature type="compositionally biased region" description="Low complexity" evidence="12">
    <location>
        <begin position="788"/>
        <end position="801"/>
    </location>
</feature>
<feature type="region of interest" description="Disordered" evidence="12">
    <location>
        <begin position="706"/>
        <end position="733"/>
    </location>
</feature>
<evidence type="ECO:0000313" key="15">
    <source>
        <dbReference type="EMBL" id="MBP0494734.1"/>
    </source>
</evidence>
<evidence type="ECO:0000256" key="9">
    <source>
        <dbReference type="ARBA" id="ARBA00023136"/>
    </source>
</evidence>
<dbReference type="InterPro" id="IPR050321">
    <property type="entry name" value="Glycosyltr_2/OpgH_subfam"/>
</dbReference>
<evidence type="ECO:0000256" key="11">
    <source>
        <dbReference type="RuleBase" id="RU365020"/>
    </source>
</evidence>
<evidence type="ECO:0000256" key="1">
    <source>
        <dbReference type="ARBA" id="ARBA00004429"/>
    </source>
</evidence>
<dbReference type="CDD" id="cd06421">
    <property type="entry name" value="CESA_CelA_like"/>
    <property type="match status" value="1"/>
</dbReference>
<evidence type="ECO:0000256" key="3">
    <source>
        <dbReference type="ARBA" id="ARBA00022519"/>
    </source>
</evidence>
<feature type="region of interest" description="Disordered" evidence="12">
    <location>
        <begin position="762"/>
        <end position="849"/>
    </location>
</feature>
<reference evidence="15" key="1">
    <citation type="submission" date="2021-03" db="EMBL/GenBank/DDBJ databases">
        <authorList>
            <person name="So Y."/>
        </authorList>
    </citation>
    <scope>NUCLEOTIDE SEQUENCE</scope>
    <source>
        <strain evidence="15">SG15</strain>
    </source>
</reference>
<feature type="compositionally biased region" description="Pro residues" evidence="12">
    <location>
        <begin position="764"/>
        <end position="787"/>
    </location>
</feature>
<evidence type="ECO:0000256" key="12">
    <source>
        <dbReference type="SAM" id="MobiDB-lite"/>
    </source>
</evidence>
<dbReference type="Proteomes" id="UP000677537">
    <property type="component" value="Unassembled WGS sequence"/>
</dbReference>
<name>A0A940MWK2_9PROT</name>
<dbReference type="Gene3D" id="3.90.550.10">
    <property type="entry name" value="Spore Coat Polysaccharide Biosynthesis Protein SpsA, Chain A"/>
    <property type="match status" value="1"/>
</dbReference>
<comment type="pathway">
    <text evidence="11">Glycan metabolism; bacterial cellulose biosynthesis.</text>
</comment>
<feature type="transmembrane region" description="Helical" evidence="11">
    <location>
        <begin position="401"/>
        <end position="431"/>
    </location>
</feature>
<sequence>MRGFRRTLGGSIWLARIAVLLGFIIAIPFIIAPLEPQQQAWVAVGGLLVFAICSLVPGKGALVFLALLSGVISSRYIYWRITDTLDYTNFFSTFLGTGLLLAEIYAVIALFLSYLQSLWPLDRRPVPLPDDPEEWPMVDVFIPTYNEPLDVVKPTIYAALAMDWPRHKMNVVLLDDGRREEFRAFCEMVGCGYMIRPDNKGAKAGNINHALSRTDAEYVLIFDCDHVATRAFLQMTVGWLLRDAGLAMVQTPHHFYSPDPFERNLASGTRVPNEGLLFYGLIQQGNDLWDAAFFCGSCAVIRRTALEQIGGVPTETVTEDCHASLKMQRLGWRTAYLRLPLAAGLATDRLIAHIGQRMRWARGMVQIFRIENPLLGPGLRLTQRLCYVASMWHFLFPVPRFIFLTAPLAFLLFGQNIIAASPLAIIAYAGSHVVHAVLTNSKLQARVRHSFWSEIYETVLALYLLPVVLTTLLDPKRGKFNVTDKGGTLEEGYFDFRATGPNFVLAVVLVIGLLSGIYGMAANPPESLEFQANALNTVWVVLSLLTVLAGLAVGRERRQVRERARVGAIMPVSVGLPDGRLVPGETLDLSLGGVAVAAPRPDGLSENVLVTLEIDLGPERVAIPAEVLRWQNDRLQMRFMPQDARDEGNITRVVLGRADAWVDWDDVREDRPMRSLGEVVRSIGGLFRGDSQFSLRARRARRQAAARAARAGTARPAVPGAPHPVRGVEAASRRAAERARRSAAILLALGLGLPVTATAQNSFTPPPLPGGGPTAAPAPTPAAPPVFTPAAPSPSATAPVPQYAPSPLPAAAPPAAAPSAPLPPAQIAPSAPVTFGGDTTPGAGSRTETRTLRQLGLRSPMQLRGLADLQGILFGIRSDEVVTGAKLTLQGATSPALIPELSQIAITINEQFVGTITPDRSRPAFGPVEFQINPVFFADSNRLNFRFTGRYAVECNDPLSGLLWSTVSDLSTLQLTLERLPLNRDLARLPEPFFDPRLLREPLVLPVVMAEGAGNDAVRAALVASSWFAVQADYRGSSFPVSAVLPARGNAIVIATGSDSVPGLTLPRMDGPTLAILPNPNDANSVLLLVGGRSGAEAATAAQVLATAKEGLSGETATVQVQNLPAREPYDAPRWIRNDRPVRFGELVDPAELQSYGYAPGPVSIPFRTAPDLYTFRDRNLPVDVRFRAPPGPILDLAVSRLDAALNDVYLKSFPLREGDPGWPWNWVYRTVGTTGSERAEGRFGLPPYLVFGLNELQFRFDLRPLHRGDCVSVPGDIRSSIDPDSTIDLSAAYRFTELPNLAYFVGSGFPYTKMADLSTTAVVLPDRASALEVSSALNLVGRIAAIVGYPATRIDVARPGGLDAVKDRDLMVIGPLNRQPALAQLLRDGPITVDGNRVTVALPDAMEGFRNIFISDDRRLERERLTATLGGQSGEGSGLLIGFQSPLNGDRSVVALTGSTPQGMEAMLGALRDPDQQPRIQGDVATITNGRVEAFKVSRNYGVGSLPITLLPQRYLTTRPDLMLGLLVIAALIIAIPLYWALRRRAIRRLRIRT</sequence>
<dbReference type="PANTHER" id="PTHR43867">
    <property type="entry name" value="CELLULOSE SYNTHASE CATALYTIC SUBUNIT A [UDP-FORMING]"/>
    <property type="match status" value="1"/>
</dbReference>
<dbReference type="GO" id="GO:0016760">
    <property type="term" value="F:cellulose synthase (UDP-forming) activity"/>
    <property type="evidence" value="ECO:0007669"/>
    <property type="project" value="UniProtKB-EC"/>
</dbReference>
<dbReference type="GO" id="GO:0005886">
    <property type="term" value="C:plasma membrane"/>
    <property type="evidence" value="ECO:0007669"/>
    <property type="project" value="UniProtKB-SubCell"/>
</dbReference>
<evidence type="ECO:0000259" key="14">
    <source>
        <dbReference type="Pfam" id="PF07238"/>
    </source>
</evidence>
<comment type="catalytic activity">
    <reaction evidence="10 11">
        <text>[(1-&gt;4)-beta-D-glucosyl](n) + UDP-alpha-D-glucose = [(1-&gt;4)-beta-D-glucosyl](n+1) + UDP + H(+)</text>
        <dbReference type="Rhea" id="RHEA:19929"/>
        <dbReference type="Rhea" id="RHEA-COMP:10033"/>
        <dbReference type="Rhea" id="RHEA-COMP:10034"/>
        <dbReference type="ChEBI" id="CHEBI:15378"/>
        <dbReference type="ChEBI" id="CHEBI:18246"/>
        <dbReference type="ChEBI" id="CHEBI:58223"/>
        <dbReference type="ChEBI" id="CHEBI:58885"/>
        <dbReference type="EC" id="2.4.1.12"/>
    </reaction>
</comment>
<dbReference type="Pfam" id="PF03170">
    <property type="entry name" value="BcsB"/>
    <property type="match status" value="1"/>
</dbReference>
<dbReference type="InterPro" id="IPR029044">
    <property type="entry name" value="Nucleotide-diphossugar_trans"/>
</dbReference>
<keyword evidence="9 11" id="KW-0472">Membrane</keyword>
<gene>
    <name evidence="15" type="primary">bcsA</name>
    <name evidence="15" type="ORF">J5Y10_18265</name>
</gene>
<comment type="caution">
    <text evidence="15">The sequence shown here is derived from an EMBL/GenBank/DDBJ whole genome shotgun (WGS) entry which is preliminary data.</text>
</comment>
<dbReference type="GO" id="GO:0030244">
    <property type="term" value="P:cellulose biosynthetic process"/>
    <property type="evidence" value="ECO:0007669"/>
    <property type="project" value="UniProtKB-KW"/>
</dbReference>
<feature type="compositionally biased region" description="Low complexity" evidence="12">
    <location>
        <begin position="706"/>
        <end position="717"/>
    </location>
</feature>
<feature type="transmembrane region" description="Helical" evidence="11">
    <location>
        <begin position="61"/>
        <end position="78"/>
    </location>
</feature>
<dbReference type="InterPro" id="IPR001173">
    <property type="entry name" value="Glyco_trans_2-like"/>
</dbReference>
<keyword evidence="6 11" id="KW-0812">Transmembrane</keyword>